<protein>
    <submittedName>
        <fullName evidence="1">Uncharacterized protein</fullName>
    </submittedName>
</protein>
<reference evidence="1" key="1">
    <citation type="submission" date="2014-11" db="EMBL/GenBank/DDBJ databases">
        <authorList>
            <person name="Amaro Gonzalez C."/>
        </authorList>
    </citation>
    <scope>NUCLEOTIDE SEQUENCE</scope>
</reference>
<sequence>MRDITVAHMCLQAGGAHVCASVWRTRVCKRVRV</sequence>
<reference evidence="1" key="2">
    <citation type="journal article" date="2015" name="Fish Shellfish Immunol.">
        <title>Early steps in the European eel (Anguilla anguilla)-Vibrio vulnificus interaction in the gills: Role of the RtxA13 toxin.</title>
        <authorList>
            <person name="Callol A."/>
            <person name="Pajuelo D."/>
            <person name="Ebbesson L."/>
            <person name="Teles M."/>
            <person name="MacKenzie S."/>
            <person name="Amaro C."/>
        </authorList>
    </citation>
    <scope>NUCLEOTIDE SEQUENCE</scope>
</reference>
<accession>A0A0E9PV31</accession>
<organism evidence="1">
    <name type="scientific">Anguilla anguilla</name>
    <name type="common">European freshwater eel</name>
    <name type="synonym">Muraena anguilla</name>
    <dbReference type="NCBI Taxonomy" id="7936"/>
    <lineage>
        <taxon>Eukaryota</taxon>
        <taxon>Metazoa</taxon>
        <taxon>Chordata</taxon>
        <taxon>Craniata</taxon>
        <taxon>Vertebrata</taxon>
        <taxon>Euteleostomi</taxon>
        <taxon>Actinopterygii</taxon>
        <taxon>Neopterygii</taxon>
        <taxon>Teleostei</taxon>
        <taxon>Anguilliformes</taxon>
        <taxon>Anguillidae</taxon>
        <taxon>Anguilla</taxon>
    </lineage>
</organism>
<evidence type="ECO:0000313" key="1">
    <source>
        <dbReference type="EMBL" id="JAH08344.1"/>
    </source>
</evidence>
<proteinExistence type="predicted"/>
<dbReference type="AlphaFoldDB" id="A0A0E9PV31"/>
<dbReference type="EMBL" id="GBXM01100233">
    <property type="protein sequence ID" value="JAH08344.1"/>
    <property type="molecule type" value="Transcribed_RNA"/>
</dbReference>
<name>A0A0E9PV31_ANGAN</name>